<evidence type="ECO:0000313" key="2">
    <source>
        <dbReference type="EMBL" id="QEC61705.1"/>
    </source>
</evidence>
<dbReference type="EMBL" id="CP042436">
    <property type="protein sequence ID" value="QEC61705.1"/>
    <property type="molecule type" value="Genomic_DNA"/>
</dbReference>
<dbReference type="SUPFAM" id="SSF49464">
    <property type="entry name" value="Carboxypeptidase regulatory domain-like"/>
    <property type="match status" value="1"/>
</dbReference>
<organism evidence="2 3">
    <name type="scientific">Mucilaginibacter ginsenosidivorans</name>
    <dbReference type="NCBI Taxonomy" id="398053"/>
    <lineage>
        <taxon>Bacteria</taxon>
        <taxon>Pseudomonadati</taxon>
        <taxon>Bacteroidota</taxon>
        <taxon>Sphingobacteriia</taxon>
        <taxon>Sphingobacteriales</taxon>
        <taxon>Sphingobacteriaceae</taxon>
        <taxon>Mucilaginibacter</taxon>
    </lineage>
</organism>
<reference evidence="2 3" key="1">
    <citation type="journal article" date="2017" name="Curr. Microbiol.">
        <title>Mucilaginibacter ginsenosidivorans sp. nov., Isolated from Soil of Ginseng Field.</title>
        <authorList>
            <person name="Kim M.M."/>
            <person name="Siddiqi M.Z."/>
            <person name="Im W.T."/>
        </authorList>
    </citation>
    <scope>NUCLEOTIDE SEQUENCE [LARGE SCALE GENOMIC DNA]</scope>
    <source>
        <strain evidence="2 3">Gsoil 3017</strain>
    </source>
</reference>
<dbReference type="KEGG" id="mgin:FRZ54_03600"/>
<proteinExistence type="predicted"/>
<accession>A0A5B8USJ1</accession>
<name>A0A5B8USJ1_9SPHI</name>
<protein>
    <recommendedName>
        <fullName evidence="4">Carboxypeptidase-like regulatory domain-containing protein</fullName>
    </recommendedName>
</protein>
<dbReference type="InterPro" id="IPR008969">
    <property type="entry name" value="CarboxyPept-like_regulatory"/>
</dbReference>
<feature type="region of interest" description="Disordered" evidence="1">
    <location>
        <begin position="227"/>
        <end position="246"/>
    </location>
</feature>
<dbReference type="RefSeq" id="WP_147030282.1">
    <property type="nucleotide sequence ID" value="NZ_CP042436.1"/>
</dbReference>
<evidence type="ECO:0000313" key="3">
    <source>
        <dbReference type="Proteomes" id="UP000321479"/>
    </source>
</evidence>
<dbReference type="Proteomes" id="UP000321479">
    <property type="component" value="Chromosome"/>
</dbReference>
<gene>
    <name evidence="2" type="ORF">FRZ54_03600</name>
</gene>
<keyword evidence="3" id="KW-1185">Reference proteome</keyword>
<evidence type="ECO:0000256" key="1">
    <source>
        <dbReference type="SAM" id="MobiDB-lite"/>
    </source>
</evidence>
<sequence length="246" mass="28090">MFTALGQDKQLDGIVFDKDTKERLARIGILNLRTGALWYNDLKGAFKIDARIGDKLVFTKEDFLPDTVLVKNTESMVIYMQRTAIMLKEVTIRDSLHTPLQRLLATKREYNKAYGSRAFSDPFSTAPGGGAGLNLDALYNSLSKSGQNAQHLQELIQGDYEQNVIDYRFSRSFVGNITKLNGEDLTEFMHRYRPSYFTVTNDTEYEFIVYIRTSLRRFLKSRKSYALPPSHQTNSELDSPKAVSED</sequence>
<dbReference type="OrthoDB" id="714262at2"/>
<dbReference type="AlphaFoldDB" id="A0A5B8USJ1"/>
<evidence type="ECO:0008006" key="4">
    <source>
        <dbReference type="Google" id="ProtNLM"/>
    </source>
</evidence>